<dbReference type="AlphaFoldDB" id="M3FTZ4"/>
<protein>
    <submittedName>
        <fullName evidence="1">Uncharacterized protein</fullName>
    </submittedName>
</protein>
<organism evidence="1 2">
    <name type="scientific">Leptospira weilii serovar Topaz str. LT2116</name>
    <dbReference type="NCBI Taxonomy" id="1088540"/>
    <lineage>
        <taxon>Bacteria</taxon>
        <taxon>Pseudomonadati</taxon>
        <taxon>Spirochaetota</taxon>
        <taxon>Spirochaetia</taxon>
        <taxon>Leptospirales</taxon>
        <taxon>Leptospiraceae</taxon>
        <taxon>Leptospira</taxon>
    </lineage>
</organism>
<accession>M3FTZ4</accession>
<dbReference type="EMBL" id="AHOR02000012">
    <property type="protein sequence ID" value="EMF83742.1"/>
    <property type="molecule type" value="Genomic_DNA"/>
</dbReference>
<proteinExistence type="predicted"/>
<name>M3FTZ4_9LEPT</name>
<gene>
    <name evidence="1" type="ORF">LEP1GSC188_1203</name>
</gene>
<dbReference type="Proteomes" id="UP000011770">
    <property type="component" value="Unassembled WGS sequence"/>
</dbReference>
<reference evidence="1 2" key="1">
    <citation type="submission" date="2013-01" db="EMBL/GenBank/DDBJ databases">
        <authorList>
            <person name="Harkins D.M."/>
            <person name="Durkin A.S."/>
            <person name="Brinkac L.M."/>
            <person name="Haft D.H."/>
            <person name="Selengut J.D."/>
            <person name="Sanka R."/>
            <person name="DePew J."/>
            <person name="Purushe J."/>
            <person name="Tulsiani S.M."/>
            <person name="Graham G.C."/>
            <person name="Burns M.-A."/>
            <person name="Dohnt M.F."/>
            <person name="Smythe L.D."/>
            <person name="McKay D.B."/>
            <person name="Craig S.B."/>
            <person name="Vinetz J.M."/>
            <person name="Sutton G.G."/>
            <person name="Nierman W.C."/>
            <person name="Fouts D.E."/>
        </authorList>
    </citation>
    <scope>NUCLEOTIDE SEQUENCE [LARGE SCALE GENOMIC DNA]</scope>
    <source>
        <strain evidence="1 2">LT2116</strain>
    </source>
</reference>
<evidence type="ECO:0000313" key="2">
    <source>
        <dbReference type="Proteomes" id="UP000011770"/>
    </source>
</evidence>
<sequence length="42" mass="4996">MDSGLDRLFEEIFSKKITKPVFSNRIDLSFERTLISKKEDNF</sequence>
<comment type="caution">
    <text evidence="1">The sequence shown here is derived from an EMBL/GenBank/DDBJ whole genome shotgun (WGS) entry which is preliminary data.</text>
</comment>
<evidence type="ECO:0000313" key="1">
    <source>
        <dbReference type="EMBL" id="EMF83742.1"/>
    </source>
</evidence>